<keyword evidence="1" id="KW-0472">Membrane</keyword>
<reference evidence="2 3" key="1">
    <citation type="submission" date="2017-10" db="EMBL/GenBank/DDBJ databases">
        <title>Sequencing the genomes of 1000 actinobacteria strains.</title>
        <authorList>
            <person name="Klenk H.-P."/>
        </authorList>
    </citation>
    <scope>NUCLEOTIDE SEQUENCE [LARGE SCALE GENOMIC DNA]</scope>
    <source>
        <strain evidence="2 3">DSM 15597</strain>
    </source>
</reference>
<evidence type="ECO:0000313" key="3">
    <source>
        <dbReference type="Proteomes" id="UP000226079"/>
    </source>
</evidence>
<dbReference type="OrthoDB" id="95725at85015"/>
<evidence type="ECO:0000256" key="1">
    <source>
        <dbReference type="SAM" id="Phobius"/>
    </source>
</evidence>
<dbReference type="RefSeq" id="WP_098459312.1">
    <property type="nucleotide sequence ID" value="NZ_PDJC01000001.1"/>
</dbReference>
<evidence type="ECO:0000313" key="2">
    <source>
        <dbReference type="EMBL" id="PFG15702.1"/>
    </source>
</evidence>
<proteinExistence type="predicted"/>
<keyword evidence="1" id="KW-0812">Transmembrane</keyword>
<feature type="transmembrane region" description="Helical" evidence="1">
    <location>
        <begin position="51"/>
        <end position="73"/>
    </location>
</feature>
<protein>
    <submittedName>
        <fullName evidence="2">Uncharacterized protein</fullName>
    </submittedName>
</protein>
<gene>
    <name evidence="2" type="ORF">ATK74_0222</name>
</gene>
<dbReference type="Proteomes" id="UP000226079">
    <property type="component" value="Unassembled WGS sequence"/>
</dbReference>
<accession>A0A2A9CQ15</accession>
<name>A0A2A9CQ15_9ACTN</name>
<keyword evidence="1" id="KW-1133">Transmembrane helix</keyword>
<dbReference type="EMBL" id="PDJC01000001">
    <property type="protein sequence ID" value="PFG15702.1"/>
    <property type="molecule type" value="Genomic_DNA"/>
</dbReference>
<comment type="caution">
    <text evidence="2">The sequence shown here is derived from an EMBL/GenBank/DDBJ whole genome shotgun (WGS) entry which is preliminary data.</text>
</comment>
<organism evidence="2 3">
    <name type="scientific">Propionicimonas paludicola</name>
    <dbReference type="NCBI Taxonomy" id="185243"/>
    <lineage>
        <taxon>Bacteria</taxon>
        <taxon>Bacillati</taxon>
        <taxon>Actinomycetota</taxon>
        <taxon>Actinomycetes</taxon>
        <taxon>Propionibacteriales</taxon>
        <taxon>Nocardioidaceae</taxon>
        <taxon>Propionicimonas</taxon>
    </lineage>
</organism>
<dbReference type="AlphaFoldDB" id="A0A2A9CQ15"/>
<keyword evidence="3" id="KW-1185">Reference proteome</keyword>
<sequence length="170" mass="19206">MDEFGIYYQPELAGEQVRRVRRLALIRLGWAVLTIAAVLIAWRIWPAATDGWVWWYVGLTGGWALVLLVIDVFRWRFALADARAAAQGLAIGLNRDGVMINREWLPWAEVGSVRMLPGRLRTSARLVATARDQRSFRVPLDFTDAMPASVDSAMRILSAGRVWVDLSRLD</sequence>
<feature type="transmembrane region" description="Helical" evidence="1">
    <location>
        <begin position="24"/>
        <end position="45"/>
    </location>
</feature>